<dbReference type="KEGG" id="msv:Mesil_2608"/>
<accession>D7BBJ5</accession>
<dbReference type="RefSeq" id="WP_013158997.1">
    <property type="nucleotide sequence ID" value="NC_014212.1"/>
</dbReference>
<keyword evidence="2" id="KW-1185">Reference proteome</keyword>
<organism evidence="1 2">
    <name type="scientific">Allomeiothermus silvanus (strain ATCC 700542 / DSM 9946 / NBRC 106475 / NCIMB 13440 / VI-R2)</name>
    <name type="common">Thermus silvanus</name>
    <dbReference type="NCBI Taxonomy" id="526227"/>
    <lineage>
        <taxon>Bacteria</taxon>
        <taxon>Thermotogati</taxon>
        <taxon>Deinococcota</taxon>
        <taxon>Deinococci</taxon>
        <taxon>Thermales</taxon>
        <taxon>Thermaceae</taxon>
        <taxon>Allomeiothermus</taxon>
    </lineage>
</organism>
<dbReference type="SUPFAM" id="SSF48452">
    <property type="entry name" value="TPR-like"/>
    <property type="match status" value="1"/>
</dbReference>
<dbReference type="InterPro" id="IPR011990">
    <property type="entry name" value="TPR-like_helical_dom_sf"/>
</dbReference>
<sequence length="99" mass="11383">MQHLLDQAAYLIREARDLGPAEMVPRLKEALEILEAVRPSSERDGMMGLAYLRLAQAQKNLGQPREAERAFMLGYSYARTSREDRVRRFAEKLKEEFGA</sequence>
<evidence type="ECO:0000313" key="2">
    <source>
        <dbReference type="Proteomes" id="UP000001916"/>
    </source>
</evidence>
<protein>
    <recommendedName>
        <fullName evidence="3">Tetratricopeptide repeat protein</fullName>
    </recommendedName>
</protein>
<dbReference type="AlphaFoldDB" id="D7BBJ5"/>
<dbReference type="STRING" id="526227.Mesil_2608"/>
<dbReference type="HOGENOM" id="CLU_160636_0_0_0"/>
<reference evidence="1 2" key="1">
    <citation type="journal article" date="2010" name="Stand. Genomic Sci.">
        <title>Complete genome sequence of Meiothermus silvanus type strain (VI-R2).</title>
        <authorList>
            <person name="Sikorski J."/>
            <person name="Tindall B.J."/>
            <person name="Lowry S."/>
            <person name="Lucas S."/>
            <person name="Nolan M."/>
            <person name="Copeland A."/>
            <person name="Glavina Del Rio T."/>
            <person name="Tice H."/>
            <person name="Cheng J.F."/>
            <person name="Han C."/>
            <person name="Pitluck S."/>
            <person name="Liolios K."/>
            <person name="Ivanova N."/>
            <person name="Mavromatis K."/>
            <person name="Mikhailova N."/>
            <person name="Pati A."/>
            <person name="Goodwin L."/>
            <person name="Chen A."/>
            <person name="Palaniappan K."/>
            <person name="Land M."/>
            <person name="Hauser L."/>
            <person name="Chang Y.J."/>
            <person name="Jeffries C.D."/>
            <person name="Rohde M."/>
            <person name="Goker M."/>
            <person name="Woyke T."/>
            <person name="Bristow J."/>
            <person name="Eisen J.A."/>
            <person name="Markowitz V."/>
            <person name="Hugenholtz P."/>
            <person name="Kyrpides N.C."/>
            <person name="Klenk H.P."/>
            <person name="Lapidus A."/>
        </authorList>
    </citation>
    <scope>NUCLEOTIDE SEQUENCE [LARGE SCALE GENOMIC DNA]</scope>
    <source>
        <strain evidence="2">ATCC 700542 / DSM 9946 / VI-R2</strain>
    </source>
</reference>
<evidence type="ECO:0008006" key="3">
    <source>
        <dbReference type="Google" id="ProtNLM"/>
    </source>
</evidence>
<evidence type="ECO:0000313" key="1">
    <source>
        <dbReference type="EMBL" id="ADH64457.1"/>
    </source>
</evidence>
<dbReference type="eggNOG" id="ENOG5033MSJ">
    <property type="taxonomic scope" value="Bacteria"/>
</dbReference>
<dbReference type="OrthoDB" id="32842at2"/>
<gene>
    <name evidence="1" type="ordered locus">Mesil_2608</name>
</gene>
<dbReference type="EMBL" id="CP002042">
    <property type="protein sequence ID" value="ADH64457.1"/>
    <property type="molecule type" value="Genomic_DNA"/>
</dbReference>
<name>D7BBJ5_ALLS1</name>
<dbReference type="Proteomes" id="UP000001916">
    <property type="component" value="Chromosome"/>
</dbReference>
<proteinExistence type="predicted"/>